<evidence type="ECO:0000313" key="1">
    <source>
        <dbReference type="EMBL" id="KKC30430.1"/>
    </source>
</evidence>
<accession>A0A0F5PPA2</accession>
<proteinExistence type="predicted"/>
<dbReference type="AlphaFoldDB" id="A0A0F5PPA2"/>
<dbReference type="Proteomes" id="UP000010146">
    <property type="component" value="Unassembled WGS sequence"/>
</dbReference>
<protein>
    <submittedName>
        <fullName evidence="1">Uncharacterized protein</fullName>
    </submittedName>
</protein>
<name>A0A0F5PPA2_9THEO</name>
<organism evidence="1 2">
    <name type="scientific">Caldanaerobacter subterraneus subsp. pacificus DSM 12653</name>
    <dbReference type="NCBI Taxonomy" id="391606"/>
    <lineage>
        <taxon>Bacteria</taxon>
        <taxon>Bacillati</taxon>
        <taxon>Bacillota</taxon>
        <taxon>Clostridia</taxon>
        <taxon>Thermoanaerobacterales</taxon>
        <taxon>Thermoanaerobacteraceae</taxon>
        <taxon>Caldanaerobacter</taxon>
    </lineage>
</organism>
<gene>
    <name evidence="1" type="ORF">CDSM653_00523</name>
</gene>
<sequence length="33" mass="3777">MKTKDEAVGQLWSAKFKIMARMPNKKIQGGRVK</sequence>
<evidence type="ECO:0000313" key="2">
    <source>
        <dbReference type="Proteomes" id="UP000010146"/>
    </source>
</evidence>
<comment type="caution">
    <text evidence="1">The sequence shown here is derived from an EMBL/GenBank/DDBJ whole genome shotgun (WGS) entry which is preliminary data.</text>
</comment>
<reference evidence="2" key="3">
    <citation type="submission" date="2015-02" db="EMBL/GenBank/DDBJ databases">
        <title>Genome analysis of three genomes within the thermophilic hydrogenogenic bacterial species Caldanaerobacter subterraneus.</title>
        <authorList>
            <person name="Sant'Anna F.H."/>
            <person name="Lebedinsky A."/>
            <person name="Sokolova T."/>
            <person name="Robb F.T."/>
            <person name="Gonzalez J.M."/>
        </authorList>
    </citation>
    <scope>NUCLEOTIDE SEQUENCE [LARGE SCALE GENOMIC DNA]</scope>
    <source>
        <strain evidence="2">DSM 12653</strain>
    </source>
</reference>
<reference evidence="1 2" key="1">
    <citation type="submission" date="2008-07" db="EMBL/GenBank/DDBJ databases">
        <authorList>
            <person name="Gonzalez J."/>
            <person name="Sokolova T."/>
            <person name="Ferriera S."/>
            <person name="Johnson J."/>
            <person name="Kravitz S."/>
            <person name="Beeson K."/>
            <person name="Sutton G."/>
            <person name="Rogers Y.-H."/>
            <person name="Friedman R."/>
            <person name="Frazier M."/>
            <person name="Venter J.C."/>
        </authorList>
    </citation>
    <scope>NUCLEOTIDE SEQUENCE [LARGE SCALE GENOMIC DNA]</scope>
    <source>
        <strain evidence="1 2">DSM 12653</strain>
    </source>
</reference>
<reference evidence="1 2" key="2">
    <citation type="journal article" date="2015" name="BMC Genomics">
        <title>Analysis of three genomes within the thermophilic bacterial species Caldanaerobacter subterraneus with a focus on carbon monoxide dehydrogenase evolution and hydrolase diversity.</title>
        <authorList>
            <person name="Sant'Anna F.H."/>
            <person name="Lebedinsky A.V."/>
            <person name="Sokolova T.G."/>
            <person name="Robb F.T."/>
            <person name="Gonzalez J.M."/>
        </authorList>
    </citation>
    <scope>NUCLEOTIDE SEQUENCE [LARGE SCALE GENOMIC DNA]</scope>
    <source>
        <strain evidence="1 2">DSM 12653</strain>
    </source>
</reference>
<dbReference type="EMBL" id="ABXP02000034">
    <property type="protein sequence ID" value="KKC30430.1"/>
    <property type="molecule type" value="Genomic_DNA"/>
</dbReference>